<evidence type="ECO:0000259" key="8">
    <source>
        <dbReference type="SMART" id="SM00065"/>
    </source>
</evidence>
<feature type="domain" description="Signal transduction histidine kinase HWE region" evidence="9">
    <location>
        <begin position="193"/>
        <end position="283"/>
    </location>
</feature>
<dbReference type="Pfam" id="PF01590">
    <property type="entry name" value="GAF"/>
    <property type="match status" value="1"/>
</dbReference>
<dbReference type="SUPFAM" id="SSF55874">
    <property type="entry name" value="ATPase domain of HSP90 chaperone/DNA topoisomerase II/histidine kinase"/>
    <property type="match status" value="1"/>
</dbReference>
<sequence length="385" mass="42579">MTESVSGSQQAMLQQQRVLAAFGALALKSQDLDEILQEACRLVGQALHTDLAKVMELQEDRKTLLVRAGVGWKPGVVGHATVKASIDSSEGHALQTHQAVTSDDITTETRFVYPQFLKDNGVHALVNVIILGPEGHPPYGILEVDSRVPRHFTENDISFLQTYANMVATAVHRLHLMDALRETAKEKERLLLELQHRIKNNLQVITALISTQSRRSTSPEVKEELKSIEDRVETLRLVHDKLYSAGEVDRVDLASYLAELAGGLLKFHRNTAHNIRLRLEVARVHVAPETAIPLGLIVNEFVTNSMKYAFEDRPGLVGLELVTNGANPATLTLWDDGKGFVKLPPGGTGMRLINGLLSQLHTKGQWRGEQGVRLVFELPCAAMIR</sequence>
<evidence type="ECO:0000256" key="3">
    <source>
        <dbReference type="ARBA" id="ARBA00022553"/>
    </source>
</evidence>
<dbReference type="Proteomes" id="UP001220207">
    <property type="component" value="Unassembled WGS sequence"/>
</dbReference>
<evidence type="ECO:0000256" key="5">
    <source>
        <dbReference type="ARBA" id="ARBA00022741"/>
    </source>
</evidence>
<dbReference type="SMART" id="SM00065">
    <property type="entry name" value="GAF"/>
    <property type="match status" value="1"/>
</dbReference>
<proteinExistence type="predicted"/>
<reference evidence="10" key="1">
    <citation type="submission" date="2021-04" db="EMBL/GenBank/DDBJ databases">
        <title>Genome Sequence and Comparative Genome Analysis of Pseudomonas syringae pv. syringae strains EC33 and LMG5496 isolated from Citrus plants from Tunisia and Greece.</title>
        <authorList>
            <person name="Abdellatif E."/>
            <person name="Baeyen S."/>
        </authorList>
    </citation>
    <scope>NUCLEOTIDE SEQUENCE</scope>
    <source>
        <strain evidence="10">LMG 5496</strain>
    </source>
</reference>
<dbReference type="Gene3D" id="3.30.565.10">
    <property type="entry name" value="Histidine kinase-like ATPase, C-terminal domain"/>
    <property type="match status" value="1"/>
</dbReference>
<comment type="caution">
    <text evidence="10">The sequence shown here is derived from an EMBL/GenBank/DDBJ whole genome shotgun (WGS) entry which is preliminary data.</text>
</comment>
<evidence type="ECO:0000256" key="6">
    <source>
        <dbReference type="ARBA" id="ARBA00022777"/>
    </source>
</evidence>
<dbReference type="GO" id="GO:0005524">
    <property type="term" value="F:ATP binding"/>
    <property type="evidence" value="ECO:0007669"/>
    <property type="project" value="UniProtKB-KW"/>
</dbReference>
<dbReference type="InterPro" id="IPR011102">
    <property type="entry name" value="Sig_transdc_His_kinase_HWE"/>
</dbReference>
<name>A0AB35JSR7_PSESY</name>
<keyword evidence="6" id="KW-0418">Kinase</keyword>
<evidence type="ECO:0000256" key="7">
    <source>
        <dbReference type="ARBA" id="ARBA00022840"/>
    </source>
</evidence>
<dbReference type="InterPro" id="IPR011495">
    <property type="entry name" value="Sig_transdc_His_kin_sub2_dim/P"/>
</dbReference>
<dbReference type="AlphaFoldDB" id="A0AB35JSR7"/>
<keyword evidence="4" id="KW-0808">Transferase</keyword>
<evidence type="ECO:0000313" key="11">
    <source>
        <dbReference type="Proteomes" id="UP001220207"/>
    </source>
</evidence>
<keyword evidence="5" id="KW-0547">Nucleotide-binding</keyword>
<evidence type="ECO:0000256" key="1">
    <source>
        <dbReference type="ARBA" id="ARBA00000085"/>
    </source>
</evidence>
<comment type="catalytic activity">
    <reaction evidence="1">
        <text>ATP + protein L-histidine = ADP + protein N-phospho-L-histidine.</text>
        <dbReference type="EC" id="2.7.13.3"/>
    </reaction>
</comment>
<dbReference type="EC" id="2.7.13.3" evidence="2"/>
<feature type="domain" description="GAF" evidence="8">
    <location>
        <begin position="31"/>
        <end position="181"/>
    </location>
</feature>
<dbReference type="Gene3D" id="3.30.450.40">
    <property type="match status" value="1"/>
</dbReference>
<dbReference type="Gene3D" id="3.30.450.20">
    <property type="entry name" value="PAS domain"/>
    <property type="match status" value="1"/>
</dbReference>
<keyword evidence="3" id="KW-0597">Phosphoprotein</keyword>
<evidence type="ECO:0000259" key="9">
    <source>
        <dbReference type="SMART" id="SM00911"/>
    </source>
</evidence>
<dbReference type="InterPro" id="IPR036890">
    <property type="entry name" value="HATPase_C_sf"/>
</dbReference>
<evidence type="ECO:0000256" key="2">
    <source>
        <dbReference type="ARBA" id="ARBA00012438"/>
    </source>
</evidence>
<organism evidence="10 11">
    <name type="scientific">Pseudomonas syringae pv. syringae</name>
    <dbReference type="NCBI Taxonomy" id="321"/>
    <lineage>
        <taxon>Bacteria</taxon>
        <taxon>Pseudomonadati</taxon>
        <taxon>Pseudomonadota</taxon>
        <taxon>Gammaproteobacteria</taxon>
        <taxon>Pseudomonadales</taxon>
        <taxon>Pseudomonadaceae</taxon>
        <taxon>Pseudomonas</taxon>
        <taxon>Pseudomonas syringae</taxon>
    </lineage>
</organism>
<dbReference type="PANTHER" id="PTHR41523:SF8">
    <property type="entry name" value="ETHYLENE RESPONSE SENSOR PROTEIN"/>
    <property type="match status" value="1"/>
</dbReference>
<dbReference type="SUPFAM" id="SSF55781">
    <property type="entry name" value="GAF domain-like"/>
    <property type="match status" value="1"/>
</dbReference>
<evidence type="ECO:0000313" key="10">
    <source>
        <dbReference type="EMBL" id="MDC3739287.1"/>
    </source>
</evidence>
<dbReference type="GO" id="GO:0004673">
    <property type="term" value="F:protein histidine kinase activity"/>
    <property type="evidence" value="ECO:0007669"/>
    <property type="project" value="UniProtKB-EC"/>
</dbReference>
<dbReference type="EMBL" id="JAGSOW010000024">
    <property type="protein sequence ID" value="MDC3739287.1"/>
    <property type="molecule type" value="Genomic_DNA"/>
</dbReference>
<dbReference type="Pfam" id="PF07568">
    <property type="entry name" value="HisKA_2"/>
    <property type="match status" value="1"/>
</dbReference>
<keyword evidence="7" id="KW-0067">ATP-binding</keyword>
<protein>
    <recommendedName>
        <fullName evidence="2">histidine kinase</fullName>
        <ecNumber evidence="2">2.7.13.3</ecNumber>
    </recommendedName>
</protein>
<dbReference type="SMART" id="SM00911">
    <property type="entry name" value="HWE_HK"/>
    <property type="match status" value="1"/>
</dbReference>
<gene>
    <name evidence="10" type="ORF">KDL27_26260</name>
</gene>
<dbReference type="InterPro" id="IPR029016">
    <property type="entry name" value="GAF-like_dom_sf"/>
</dbReference>
<dbReference type="InterPro" id="IPR003018">
    <property type="entry name" value="GAF"/>
</dbReference>
<dbReference type="RefSeq" id="WP_272235744.1">
    <property type="nucleotide sequence ID" value="NZ_JAGSOW010000024.1"/>
</dbReference>
<dbReference type="PANTHER" id="PTHR41523">
    <property type="entry name" value="TWO-COMPONENT SYSTEM SENSOR PROTEIN"/>
    <property type="match status" value="1"/>
</dbReference>
<accession>A0AB35JSR7</accession>
<evidence type="ECO:0000256" key="4">
    <source>
        <dbReference type="ARBA" id="ARBA00022679"/>
    </source>
</evidence>